<reference evidence="5 6" key="1">
    <citation type="journal article" date="2016" name="Front. Microbiol.">
        <title>Genomic Resource of Rice Seed Associated Bacteria.</title>
        <authorList>
            <person name="Midha S."/>
            <person name="Bansal K."/>
            <person name="Sharma S."/>
            <person name="Kumar N."/>
            <person name="Patil P.P."/>
            <person name="Chaudhry V."/>
            <person name="Patil P.B."/>
        </authorList>
    </citation>
    <scope>NUCLEOTIDE SEQUENCE [LARGE SCALE GENOMIC DNA]</scope>
    <source>
        <strain evidence="5 6">NS226</strain>
    </source>
</reference>
<comment type="subcellular location">
    <subcellularLocation>
        <location evidence="1">Cell envelope</location>
    </subcellularLocation>
</comment>
<feature type="domain" description="Imelysin-like" evidence="4">
    <location>
        <begin position="36"/>
        <end position="327"/>
    </location>
</feature>
<feature type="signal peptide" evidence="3">
    <location>
        <begin position="1"/>
        <end position="19"/>
    </location>
</feature>
<dbReference type="Pfam" id="PF09375">
    <property type="entry name" value="Peptidase_M75"/>
    <property type="match status" value="1"/>
</dbReference>
<evidence type="ECO:0000313" key="6">
    <source>
        <dbReference type="Proteomes" id="UP000078272"/>
    </source>
</evidence>
<gene>
    <name evidence="5" type="ORF">NS226_11515</name>
</gene>
<dbReference type="Gene3D" id="1.20.1420.20">
    <property type="entry name" value="M75 peptidase, HXXE motif"/>
    <property type="match status" value="1"/>
</dbReference>
<evidence type="ECO:0000256" key="3">
    <source>
        <dbReference type="SAM" id="SignalP"/>
    </source>
</evidence>
<name>A0A175RA15_9HYPH</name>
<protein>
    <recommendedName>
        <fullName evidence="4">Imelysin-like domain-containing protein</fullName>
    </recommendedName>
</protein>
<keyword evidence="2 3" id="KW-0732">Signal</keyword>
<accession>A0A175RA15</accession>
<dbReference type="RefSeq" id="WP_058635106.1">
    <property type="nucleotide sequence ID" value="NZ_LDPZ01000022.1"/>
</dbReference>
<evidence type="ECO:0000259" key="4">
    <source>
        <dbReference type="Pfam" id="PF09375"/>
    </source>
</evidence>
<dbReference type="CDD" id="cd14659">
    <property type="entry name" value="Imelysin-like_IPPA"/>
    <property type="match status" value="1"/>
</dbReference>
<dbReference type="InterPro" id="IPR038352">
    <property type="entry name" value="Imelysin_sf"/>
</dbReference>
<dbReference type="Proteomes" id="UP000078272">
    <property type="component" value="Unassembled WGS sequence"/>
</dbReference>
<sequence length="351" mass="36678">MILTLLVSTLAGAPGSALAETSPRAAIASQAIEKVIRPGYERLDKAGEAEAKAFDTLCVKPDEAALVAARQSFGELAQAFGAVEFITFGPIAEGSRLERYLFWPDRRGAAQRQAQIIVNRRNADAATSDLLPRQSVAVQGLTALEYVLFGAGSDNLTSQAGAFRCRYGATIVGNLGQISDAVAEQWRNPNGFAGRLTQPKPADPVFRSPDDVLALFLTTAVRGLGEIGDTRLAPGLAASQGETPSNLFLFGRSGHDTAMLVADIEGLRALLAQSGLLALTPGLSLSPDTELGAVAVSIRSLGPDLGSVVQMKEGRAKLAAALERIKAVRAVLADELAPALGLRIEAARAAP</sequence>
<dbReference type="GO" id="GO:0030313">
    <property type="term" value="C:cell envelope"/>
    <property type="evidence" value="ECO:0007669"/>
    <property type="project" value="UniProtKB-SubCell"/>
</dbReference>
<evidence type="ECO:0000256" key="2">
    <source>
        <dbReference type="ARBA" id="ARBA00022729"/>
    </source>
</evidence>
<dbReference type="InterPro" id="IPR018976">
    <property type="entry name" value="Imelysin-like"/>
</dbReference>
<feature type="chain" id="PRO_5008041742" description="Imelysin-like domain-containing protein" evidence="3">
    <location>
        <begin position="20"/>
        <end position="351"/>
    </location>
</feature>
<evidence type="ECO:0000313" key="5">
    <source>
        <dbReference type="EMBL" id="KTQ95474.1"/>
    </source>
</evidence>
<dbReference type="EMBL" id="LDPZ01000022">
    <property type="protein sequence ID" value="KTQ95474.1"/>
    <property type="molecule type" value="Genomic_DNA"/>
</dbReference>
<proteinExistence type="predicted"/>
<evidence type="ECO:0000256" key="1">
    <source>
        <dbReference type="ARBA" id="ARBA00004196"/>
    </source>
</evidence>
<dbReference type="InterPro" id="IPR034984">
    <property type="entry name" value="Imelysin-like_IPPA"/>
</dbReference>
<comment type="caution">
    <text evidence="5">The sequence shown here is derived from an EMBL/GenBank/DDBJ whole genome shotgun (WGS) entry which is preliminary data.</text>
</comment>
<dbReference type="AlphaFoldDB" id="A0A175RA15"/>
<organism evidence="5 6">
    <name type="scientific">Aureimonas ureilytica</name>
    <dbReference type="NCBI Taxonomy" id="401562"/>
    <lineage>
        <taxon>Bacteria</taxon>
        <taxon>Pseudomonadati</taxon>
        <taxon>Pseudomonadota</taxon>
        <taxon>Alphaproteobacteria</taxon>
        <taxon>Hyphomicrobiales</taxon>
        <taxon>Aurantimonadaceae</taxon>
        <taxon>Aureimonas</taxon>
    </lineage>
</organism>
<dbReference type="PATRIC" id="fig|401562.3.peg.1825"/>